<proteinExistence type="predicted"/>
<reference evidence="3" key="2">
    <citation type="submission" date="2020-09" db="EMBL/GenBank/DDBJ databases">
        <authorList>
            <person name="Sun Q."/>
            <person name="Zhou Y."/>
        </authorList>
    </citation>
    <scope>NUCLEOTIDE SEQUENCE</scope>
    <source>
        <strain evidence="3">CGMCC 1.14988</strain>
    </source>
</reference>
<dbReference type="AlphaFoldDB" id="A0A8J3EX56"/>
<dbReference type="GO" id="GO:0003700">
    <property type="term" value="F:DNA-binding transcription factor activity"/>
    <property type="evidence" value="ECO:0007669"/>
    <property type="project" value="InterPro"/>
</dbReference>
<dbReference type="InterPro" id="IPR011991">
    <property type="entry name" value="ArsR-like_HTH"/>
</dbReference>
<dbReference type="OrthoDB" id="3375207at2"/>
<dbReference type="CDD" id="cd00090">
    <property type="entry name" value="HTH_ARSR"/>
    <property type="match status" value="1"/>
</dbReference>
<keyword evidence="4" id="KW-1185">Reference proteome</keyword>
<comment type="caution">
    <text evidence="3">The sequence shown here is derived from an EMBL/GenBank/DDBJ whole genome shotgun (WGS) entry which is preliminary data.</text>
</comment>
<dbReference type="InterPro" id="IPR001845">
    <property type="entry name" value="HTH_ArsR_DNA-bd_dom"/>
</dbReference>
<sequence>MSAEHAATTPFAGRSLVSLLGEQRATIVEVLRQDGDASVAELARALDISEVATRRHLTVLEEDGLVAAQTVKQGRGRPAARYSLTADARRLFPQGHDQLAGELLDFLADHGDGEGLRQFLRWRMQRQVDGLRDAVTAEDLHERLAQLAGRLSEAGYAASVTPDGAGFTLEQRHCAIQDAAEEHPELCAYEAAGFAKVLGTDVKISRRETLAAGGSACVCCVQPRTAPAQHEPTLHDSRPRPRQGASARATQPSGTSGRGDEL</sequence>
<dbReference type="EMBL" id="BMHA01000004">
    <property type="protein sequence ID" value="GGI05082.1"/>
    <property type="molecule type" value="Genomic_DNA"/>
</dbReference>
<dbReference type="Proteomes" id="UP000650511">
    <property type="component" value="Unassembled WGS sequence"/>
</dbReference>
<accession>A0A8J3EX56</accession>
<dbReference type="SMART" id="SM00418">
    <property type="entry name" value="HTH_ARSR"/>
    <property type="match status" value="1"/>
</dbReference>
<name>A0A8J3EX56_9ACTN</name>
<evidence type="ECO:0000256" key="1">
    <source>
        <dbReference type="SAM" id="MobiDB-lite"/>
    </source>
</evidence>
<dbReference type="Pfam" id="PF01022">
    <property type="entry name" value="HTH_5"/>
    <property type="match status" value="1"/>
</dbReference>
<dbReference type="Gene3D" id="1.10.10.10">
    <property type="entry name" value="Winged helix-like DNA-binding domain superfamily/Winged helix DNA-binding domain"/>
    <property type="match status" value="1"/>
</dbReference>
<dbReference type="InterPro" id="IPR036390">
    <property type="entry name" value="WH_DNA-bd_sf"/>
</dbReference>
<evidence type="ECO:0000259" key="2">
    <source>
        <dbReference type="SMART" id="SM00418"/>
    </source>
</evidence>
<feature type="domain" description="HTH arsR-type" evidence="2">
    <location>
        <begin position="14"/>
        <end position="97"/>
    </location>
</feature>
<evidence type="ECO:0000313" key="4">
    <source>
        <dbReference type="Proteomes" id="UP000650511"/>
    </source>
</evidence>
<reference evidence="3" key="1">
    <citation type="journal article" date="2014" name="Int. J. Syst. Evol. Microbiol.">
        <title>Complete genome sequence of Corynebacterium casei LMG S-19264T (=DSM 44701T), isolated from a smear-ripened cheese.</title>
        <authorList>
            <consortium name="US DOE Joint Genome Institute (JGI-PGF)"/>
            <person name="Walter F."/>
            <person name="Albersmeier A."/>
            <person name="Kalinowski J."/>
            <person name="Ruckert C."/>
        </authorList>
    </citation>
    <scope>NUCLEOTIDE SEQUENCE</scope>
    <source>
        <strain evidence="3">CGMCC 1.14988</strain>
    </source>
</reference>
<protein>
    <submittedName>
        <fullName evidence="3">Putative transcriptional regulatory protein</fullName>
    </submittedName>
</protein>
<evidence type="ECO:0000313" key="3">
    <source>
        <dbReference type="EMBL" id="GGI05082.1"/>
    </source>
</evidence>
<feature type="region of interest" description="Disordered" evidence="1">
    <location>
        <begin position="226"/>
        <end position="262"/>
    </location>
</feature>
<dbReference type="RefSeq" id="WP_130649503.1">
    <property type="nucleotide sequence ID" value="NZ_BMHA01000004.1"/>
</dbReference>
<dbReference type="InterPro" id="IPR036388">
    <property type="entry name" value="WH-like_DNA-bd_sf"/>
</dbReference>
<organism evidence="3 4">
    <name type="scientific">Egicoccus halophilus</name>
    <dbReference type="NCBI Taxonomy" id="1670830"/>
    <lineage>
        <taxon>Bacteria</taxon>
        <taxon>Bacillati</taxon>
        <taxon>Actinomycetota</taxon>
        <taxon>Nitriliruptoria</taxon>
        <taxon>Egicoccales</taxon>
        <taxon>Egicoccaceae</taxon>
        <taxon>Egicoccus</taxon>
    </lineage>
</organism>
<dbReference type="SUPFAM" id="SSF46785">
    <property type="entry name" value="Winged helix' DNA-binding domain"/>
    <property type="match status" value="1"/>
</dbReference>
<gene>
    <name evidence="3" type="ORF">GCM10011354_12320</name>
</gene>